<feature type="transmembrane region" description="Helical" evidence="1">
    <location>
        <begin position="59"/>
        <end position="81"/>
    </location>
</feature>
<evidence type="ECO:0000313" key="2">
    <source>
        <dbReference type="EMBL" id="GAA3693817.1"/>
    </source>
</evidence>
<name>A0ABP7CS02_9MICO</name>
<feature type="transmembrane region" description="Helical" evidence="1">
    <location>
        <begin position="93"/>
        <end position="115"/>
    </location>
</feature>
<keyword evidence="1" id="KW-1133">Transmembrane helix</keyword>
<dbReference type="Proteomes" id="UP001501468">
    <property type="component" value="Unassembled WGS sequence"/>
</dbReference>
<organism evidence="2 3">
    <name type="scientific">Terrabacter ginsenosidimutans</name>
    <dbReference type="NCBI Taxonomy" id="490575"/>
    <lineage>
        <taxon>Bacteria</taxon>
        <taxon>Bacillati</taxon>
        <taxon>Actinomycetota</taxon>
        <taxon>Actinomycetes</taxon>
        <taxon>Micrococcales</taxon>
        <taxon>Intrasporangiaceae</taxon>
        <taxon>Terrabacter</taxon>
    </lineage>
</organism>
<sequence>MTEQDSPTAAAVWAVALVVVTGAVLAALDWAVLVLHGLTYGMAQVIGTSELSPPDTDRYGWALAVGVVVDVVATAAVLWLLRHAAVQWPSWATALLAAAVGGVVAACALLAVLGINPLDVLPFR</sequence>
<gene>
    <name evidence="2" type="ORF">GCM10022399_07870</name>
</gene>
<reference evidence="3" key="1">
    <citation type="journal article" date="2019" name="Int. J. Syst. Evol. Microbiol.">
        <title>The Global Catalogue of Microorganisms (GCM) 10K type strain sequencing project: providing services to taxonomists for standard genome sequencing and annotation.</title>
        <authorList>
            <consortium name="The Broad Institute Genomics Platform"/>
            <consortium name="The Broad Institute Genome Sequencing Center for Infectious Disease"/>
            <person name="Wu L."/>
            <person name="Ma J."/>
        </authorList>
    </citation>
    <scope>NUCLEOTIDE SEQUENCE [LARGE SCALE GENOMIC DNA]</scope>
    <source>
        <strain evidence="3">JCM 17125</strain>
    </source>
</reference>
<dbReference type="EMBL" id="BAABDC010000001">
    <property type="protein sequence ID" value="GAA3693817.1"/>
    <property type="molecule type" value="Genomic_DNA"/>
</dbReference>
<keyword evidence="1" id="KW-0472">Membrane</keyword>
<feature type="transmembrane region" description="Helical" evidence="1">
    <location>
        <begin position="12"/>
        <end position="39"/>
    </location>
</feature>
<evidence type="ECO:0008006" key="4">
    <source>
        <dbReference type="Google" id="ProtNLM"/>
    </source>
</evidence>
<keyword evidence="3" id="KW-1185">Reference proteome</keyword>
<evidence type="ECO:0000313" key="3">
    <source>
        <dbReference type="Proteomes" id="UP001501468"/>
    </source>
</evidence>
<evidence type="ECO:0000256" key="1">
    <source>
        <dbReference type="SAM" id="Phobius"/>
    </source>
</evidence>
<comment type="caution">
    <text evidence="2">The sequence shown here is derived from an EMBL/GenBank/DDBJ whole genome shotgun (WGS) entry which is preliminary data.</text>
</comment>
<dbReference type="RefSeq" id="WP_344941800.1">
    <property type="nucleotide sequence ID" value="NZ_BAABDC010000001.1"/>
</dbReference>
<keyword evidence="1" id="KW-0812">Transmembrane</keyword>
<accession>A0ABP7CS02</accession>
<protein>
    <recommendedName>
        <fullName evidence="4">DUF2637 domain-containing protein</fullName>
    </recommendedName>
</protein>
<proteinExistence type="predicted"/>